<accession>A0A2U2DU69</accession>
<evidence type="ECO:0000313" key="1">
    <source>
        <dbReference type="EMBL" id="PWE56769.1"/>
    </source>
</evidence>
<comment type="caution">
    <text evidence="1">The sequence shown here is derived from an EMBL/GenBank/DDBJ whole genome shotgun (WGS) entry which is preliminary data.</text>
</comment>
<dbReference type="Proteomes" id="UP000245252">
    <property type="component" value="Unassembled WGS sequence"/>
</dbReference>
<proteinExistence type="predicted"/>
<reference evidence="1 2" key="1">
    <citation type="submission" date="2018-05" db="EMBL/GenBank/DDBJ databases">
        <title>The draft genome of strain NS-104.</title>
        <authorList>
            <person name="Hang P."/>
            <person name="Jiang J."/>
        </authorList>
    </citation>
    <scope>NUCLEOTIDE SEQUENCE [LARGE SCALE GENOMIC DNA]</scope>
    <source>
        <strain evidence="1 2">NS-104</strain>
    </source>
</reference>
<protein>
    <submittedName>
        <fullName evidence="1">Uncharacterized protein</fullName>
    </submittedName>
</protein>
<evidence type="ECO:0000313" key="2">
    <source>
        <dbReference type="Proteomes" id="UP000245252"/>
    </source>
</evidence>
<dbReference type="AlphaFoldDB" id="A0A2U2DU69"/>
<name>A0A2U2DU69_9HYPH</name>
<dbReference type="RefSeq" id="WP_109458144.1">
    <property type="nucleotide sequence ID" value="NZ_QFBC01000003.1"/>
</dbReference>
<sequence length="139" mass="13863">MALSKADALVAIQQAANGSLKDLASVLTALVNRELEGTAQTLTASGAVTPGVQSLNLNHASVVIAATIADASKHAGFFAVLDSSASGTAAHTVTLTRGTWDGTNKTITLNAPGESLIVFFDAAGNGQVVLNTGSVAIST</sequence>
<keyword evidence="2" id="KW-1185">Reference proteome</keyword>
<organism evidence="1 2">
    <name type="scientific">Metarhizobium album</name>
    <dbReference type="NCBI Taxonomy" id="2182425"/>
    <lineage>
        <taxon>Bacteria</taxon>
        <taxon>Pseudomonadati</taxon>
        <taxon>Pseudomonadota</taxon>
        <taxon>Alphaproteobacteria</taxon>
        <taxon>Hyphomicrobiales</taxon>
        <taxon>Rhizobiaceae</taxon>
        <taxon>Metarhizobium</taxon>
    </lineage>
</organism>
<dbReference type="EMBL" id="QFBC01000003">
    <property type="protein sequence ID" value="PWE56769.1"/>
    <property type="molecule type" value="Genomic_DNA"/>
</dbReference>
<gene>
    <name evidence="1" type="ORF">DEM27_10425</name>
</gene>